<accession>A0A316WEV6</accession>
<dbReference type="RefSeq" id="WP_109623830.1">
    <property type="nucleotide sequence ID" value="NZ_PPEI02000009.1"/>
</dbReference>
<proteinExistence type="predicted"/>
<gene>
    <name evidence="2" type="ORF">C1638_020675</name>
</gene>
<dbReference type="Proteomes" id="UP000236182">
    <property type="component" value="Unassembled WGS sequence"/>
</dbReference>
<name>A0A316WEV6_9FLAO</name>
<reference evidence="2" key="1">
    <citation type="submission" date="2018-04" db="EMBL/GenBank/DDBJ databases">
        <title>Draft Genome Sequences of Chryseobacterium lactis NCTC11390T isolated from milk, Chryseobacterium oncorhynchi 701B-08T from rainbow trout, and Chryseobacterium viscerum 687B-08T from diseased fish.</title>
        <authorList>
            <person name="Jeong J.-J."/>
            <person name="Lee Y.J."/>
            <person name="Pathiraja D."/>
            <person name="Park B."/>
            <person name="Choi I.-G."/>
            <person name="Kim K.D."/>
        </authorList>
    </citation>
    <scope>NUCLEOTIDE SEQUENCE [LARGE SCALE GENOMIC DNA]</scope>
    <source>
        <strain evidence="2">701B-08</strain>
    </source>
</reference>
<dbReference type="OrthoDB" id="1248654at2"/>
<evidence type="ECO:0000313" key="3">
    <source>
        <dbReference type="Proteomes" id="UP000236182"/>
    </source>
</evidence>
<feature type="signal peptide" evidence="1">
    <location>
        <begin position="1"/>
        <end position="22"/>
    </location>
</feature>
<dbReference type="PROSITE" id="PS51257">
    <property type="entry name" value="PROKAR_LIPOPROTEIN"/>
    <property type="match status" value="1"/>
</dbReference>
<evidence type="ECO:0000256" key="1">
    <source>
        <dbReference type="SAM" id="SignalP"/>
    </source>
</evidence>
<keyword evidence="1" id="KW-0732">Signal</keyword>
<sequence length="151" mass="17631">MKKLFFKSVAFSLFFVSCNFFSQIKILENNELKQVGKVETVGMFQKDNVYTITYQDINTSNLNTYRSINFKDLNNAVKNLYSIIQEALSKPPESDIILELPNDILRLHFERNMGQNTVQIIHFINKNRKYVGKSHFLKKGDIDKIFGNKQL</sequence>
<evidence type="ECO:0000313" key="2">
    <source>
        <dbReference type="EMBL" id="PWN59985.1"/>
    </source>
</evidence>
<evidence type="ECO:0008006" key="4">
    <source>
        <dbReference type="Google" id="ProtNLM"/>
    </source>
</evidence>
<feature type="chain" id="PRO_5016377812" description="Lipoprotein" evidence="1">
    <location>
        <begin position="23"/>
        <end position="151"/>
    </location>
</feature>
<organism evidence="2 3">
    <name type="scientific">Chryseobacterium oncorhynchi</name>
    <dbReference type="NCBI Taxonomy" id="741074"/>
    <lineage>
        <taxon>Bacteria</taxon>
        <taxon>Pseudomonadati</taxon>
        <taxon>Bacteroidota</taxon>
        <taxon>Flavobacteriia</taxon>
        <taxon>Flavobacteriales</taxon>
        <taxon>Weeksellaceae</taxon>
        <taxon>Chryseobacterium group</taxon>
        <taxon>Chryseobacterium</taxon>
    </lineage>
</organism>
<dbReference type="EMBL" id="PPEI02000009">
    <property type="protein sequence ID" value="PWN59985.1"/>
    <property type="molecule type" value="Genomic_DNA"/>
</dbReference>
<keyword evidence="3" id="KW-1185">Reference proteome</keyword>
<comment type="caution">
    <text evidence="2">The sequence shown here is derived from an EMBL/GenBank/DDBJ whole genome shotgun (WGS) entry which is preliminary data.</text>
</comment>
<protein>
    <recommendedName>
        <fullName evidence="4">Lipoprotein</fullName>
    </recommendedName>
</protein>
<dbReference type="AlphaFoldDB" id="A0A316WEV6"/>